<feature type="domain" description="SET" evidence="2">
    <location>
        <begin position="472"/>
        <end position="578"/>
    </location>
</feature>
<feature type="region of interest" description="Disordered" evidence="1">
    <location>
        <begin position="108"/>
        <end position="128"/>
    </location>
</feature>
<dbReference type="EMBL" id="JAPQKR010000016">
    <property type="protein sequence ID" value="KAJ5190591.1"/>
    <property type="molecule type" value="Genomic_DNA"/>
</dbReference>
<reference evidence="3" key="1">
    <citation type="submission" date="2022-12" db="EMBL/GenBank/DDBJ databases">
        <authorList>
            <person name="Petersen C."/>
        </authorList>
    </citation>
    <scope>NUCLEOTIDE SEQUENCE</scope>
    <source>
        <strain evidence="3">IBT 15544</strain>
    </source>
</reference>
<dbReference type="Proteomes" id="UP001150904">
    <property type="component" value="Unassembled WGS sequence"/>
</dbReference>
<sequence length="615" mass="68573">MHPIVHHPVVTKLLELFENADFSTQLASELASFGQRDEGVCLRIDAVICAKPNITVDDDKSLPLGWLSMEKDRYSTITPNHAAFLNLAATSSSDPYARCGGSGTCPSASRNELGNPRHKTVSGLRPSKSSAIAVVTEDSGSDSDTNTGVRLRPSNVRIEPSFRQLHSDTRFPQRKRPTKSTTAPTLQPSTIDKLVSGIWRQVHSPVNLSVSFPDRRTEFSLRTGVSQAVFQEINGLCKKYYDQSRSSRALEMVVQAYWVECYEARIASIRLDCPTYTNAEARMAALKEACNTLGWQEKELRNRMAVWRGYKEIKDSGGWASLIFAGSGVYRFCKYRIGFDNGLTTRLRHTAFSLEVAADTLHPGWRDLLHVINQNESCRYSGHPHEWVTVDTGPALPLKSTYSHLALSNGFNYEFVDDCMIDREVFGEDDPRRGLGIDPGICQTCKERQSDDGISNHCSCFPSLFGGVRHPPPVQLYHTASGKNNGVIARCPFERGTAIAEFVGLVTYGIDGLDVMIGGTQERPYQIFQGQKGNFTRFINHSCRPNSQFQRFYWRGIERILVVSRGVSAGSEITVNYSDSYWRKLQKNCLCGEPGCRFAHRIETNAASLPSLQEA</sequence>
<dbReference type="InterPro" id="IPR053105">
    <property type="entry name" value="Class_V-like_SAM-MTase"/>
</dbReference>
<dbReference type="SUPFAM" id="SSF82199">
    <property type="entry name" value="SET domain"/>
    <property type="match status" value="1"/>
</dbReference>
<name>A0A9W9JA77_9EURO</name>
<evidence type="ECO:0000256" key="1">
    <source>
        <dbReference type="SAM" id="MobiDB-lite"/>
    </source>
</evidence>
<evidence type="ECO:0000259" key="2">
    <source>
        <dbReference type="PROSITE" id="PS50280"/>
    </source>
</evidence>
<proteinExistence type="predicted"/>
<accession>A0A9W9JA77</accession>
<evidence type="ECO:0000313" key="3">
    <source>
        <dbReference type="EMBL" id="KAJ5190591.1"/>
    </source>
</evidence>
<dbReference type="InterPro" id="IPR046341">
    <property type="entry name" value="SET_dom_sf"/>
</dbReference>
<protein>
    <submittedName>
        <fullName evidence="3">SET domain-containing protein</fullName>
    </submittedName>
</protein>
<dbReference type="PANTHER" id="PTHR47250">
    <property type="entry name" value="HISTONE-LYSINE N-METHYLTRANSFERASE SET-6"/>
    <property type="match status" value="1"/>
</dbReference>
<keyword evidence="4" id="KW-1185">Reference proteome</keyword>
<dbReference type="Gene3D" id="2.170.270.10">
    <property type="entry name" value="SET domain"/>
    <property type="match status" value="1"/>
</dbReference>
<organism evidence="3 4">
    <name type="scientific">Penicillium cinerascens</name>
    <dbReference type="NCBI Taxonomy" id="70096"/>
    <lineage>
        <taxon>Eukaryota</taxon>
        <taxon>Fungi</taxon>
        <taxon>Dikarya</taxon>
        <taxon>Ascomycota</taxon>
        <taxon>Pezizomycotina</taxon>
        <taxon>Eurotiomycetes</taxon>
        <taxon>Eurotiomycetidae</taxon>
        <taxon>Eurotiales</taxon>
        <taxon>Aspergillaceae</taxon>
        <taxon>Penicillium</taxon>
    </lineage>
</organism>
<comment type="caution">
    <text evidence="3">The sequence shown here is derived from an EMBL/GenBank/DDBJ whole genome shotgun (WGS) entry which is preliminary data.</text>
</comment>
<reference evidence="3" key="2">
    <citation type="journal article" date="2023" name="IMA Fungus">
        <title>Comparative genomic study of the Penicillium genus elucidates a diverse pangenome and 15 lateral gene transfer events.</title>
        <authorList>
            <person name="Petersen C."/>
            <person name="Sorensen T."/>
            <person name="Nielsen M.R."/>
            <person name="Sondergaard T.E."/>
            <person name="Sorensen J.L."/>
            <person name="Fitzpatrick D.A."/>
            <person name="Frisvad J.C."/>
            <person name="Nielsen K.L."/>
        </authorList>
    </citation>
    <scope>NUCLEOTIDE SEQUENCE</scope>
    <source>
        <strain evidence="3">IBT 15544</strain>
    </source>
</reference>
<feature type="region of interest" description="Disordered" evidence="1">
    <location>
        <begin position="161"/>
        <end position="186"/>
    </location>
</feature>
<dbReference type="SMART" id="SM00317">
    <property type="entry name" value="SET"/>
    <property type="match status" value="1"/>
</dbReference>
<dbReference type="Pfam" id="PF00856">
    <property type="entry name" value="SET"/>
    <property type="match status" value="1"/>
</dbReference>
<dbReference type="PANTHER" id="PTHR47250:SF3">
    <property type="entry name" value="HISTONE-LYSINE N-METHYLTRANSFERASE SET-6"/>
    <property type="match status" value="1"/>
</dbReference>
<dbReference type="PROSITE" id="PS50280">
    <property type="entry name" value="SET"/>
    <property type="match status" value="1"/>
</dbReference>
<dbReference type="GeneID" id="83183933"/>
<evidence type="ECO:0000313" key="4">
    <source>
        <dbReference type="Proteomes" id="UP001150904"/>
    </source>
</evidence>
<dbReference type="InterPro" id="IPR001214">
    <property type="entry name" value="SET_dom"/>
</dbReference>
<dbReference type="RefSeq" id="XP_058303531.1">
    <property type="nucleotide sequence ID" value="XM_058456632.1"/>
</dbReference>
<gene>
    <name evidence="3" type="ORF">N7498_009576</name>
</gene>
<dbReference type="AlphaFoldDB" id="A0A9W9JA77"/>
<dbReference type="OrthoDB" id="308383at2759"/>